<dbReference type="GO" id="GO:0006360">
    <property type="term" value="P:transcription by RNA polymerase I"/>
    <property type="evidence" value="ECO:0007669"/>
    <property type="project" value="InterPro"/>
</dbReference>
<name>A0A8T2K1C4_9PIPI</name>
<keyword evidence="3" id="KW-1185">Reference proteome</keyword>
<dbReference type="Gene3D" id="6.20.250.70">
    <property type="match status" value="1"/>
</dbReference>
<reference evidence="2" key="1">
    <citation type="thesis" date="2020" institute="ProQuest LLC" country="789 East Eisenhower Parkway, Ann Arbor, MI, USA">
        <title>Comparative Genomics and Chromosome Evolution.</title>
        <authorList>
            <person name="Mudd A.B."/>
        </authorList>
    </citation>
    <scope>NUCLEOTIDE SEQUENCE</scope>
    <source>
        <strain evidence="2">Female2</strain>
        <tissue evidence="2">Blood</tissue>
    </source>
</reference>
<organism evidence="2 3">
    <name type="scientific">Hymenochirus boettgeri</name>
    <name type="common">Congo dwarf clawed frog</name>
    <dbReference type="NCBI Taxonomy" id="247094"/>
    <lineage>
        <taxon>Eukaryota</taxon>
        <taxon>Metazoa</taxon>
        <taxon>Chordata</taxon>
        <taxon>Craniata</taxon>
        <taxon>Vertebrata</taxon>
        <taxon>Euteleostomi</taxon>
        <taxon>Amphibia</taxon>
        <taxon>Batrachia</taxon>
        <taxon>Anura</taxon>
        <taxon>Pipoidea</taxon>
        <taxon>Pipidae</taxon>
        <taxon>Pipinae</taxon>
        <taxon>Hymenochirus</taxon>
    </lineage>
</organism>
<evidence type="ECO:0000313" key="2">
    <source>
        <dbReference type="EMBL" id="KAG8448461.1"/>
    </source>
</evidence>
<comment type="caution">
    <text evidence="2">The sequence shown here is derived from an EMBL/GenBank/DDBJ whole genome shotgun (WGS) entry which is preliminary data.</text>
</comment>
<dbReference type="EMBL" id="JAACNH010000003">
    <property type="protein sequence ID" value="KAG8448461.1"/>
    <property type="molecule type" value="Genomic_DNA"/>
</dbReference>
<dbReference type="AlphaFoldDB" id="A0A8T2K1C4"/>
<feature type="region of interest" description="Disordered" evidence="1">
    <location>
        <begin position="148"/>
        <end position="177"/>
    </location>
</feature>
<evidence type="ECO:0000313" key="3">
    <source>
        <dbReference type="Proteomes" id="UP000812440"/>
    </source>
</evidence>
<sequence length="177" mass="19683">MERWKRAMDDSGDKVVFNCPLNFEPLAVCDGTVSSDPDLEVWLIKTPADFNPESFTTHRLPLSGHKTQKVKVDGVRRLYHVTASSCTDAPYRALLPQGDKLVCAPPFHGFITISDSLGDSTAIHAIPDRPPVSIPEGLKLRYCPFGSVAPRSKREGNLTNLPTKKKSKKRKREVARE</sequence>
<dbReference type="Proteomes" id="UP000812440">
    <property type="component" value="Chromosome 8_10"/>
</dbReference>
<evidence type="ECO:0000256" key="1">
    <source>
        <dbReference type="SAM" id="MobiDB-lite"/>
    </source>
</evidence>
<dbReference type="Pfam" id="PF08208">
    <property type="entry name" value="RNA_polI_A34"/>
    <property type="match status" value="1"/>
</dbReference>
<dbReference type="InterPro" id="IPR013240">
    <property type="entry name" value="DNA-dir_RNA_pol1_su_RPA34"/>
</dbReference>
<accession>A0A8T2K1C4</accession>
<gene>
    <name evidence="2" type="ORF">GDO86_015523</name>
</gene>
<proteinExistence type="predicted"/>
<dbReference type="OrthoDB" id="10071093at2759"/>
<feature type="compositionally biased region" description="Basic residues" evidence="1">
    <location>
        <begin position="163"/>
        <end position="177"/>
    </location>
</feature>
<protein>
    <submittedName>
        <fullName evidence="2">Uncharacterized protein</fullName>
    </submittedName>
</protein>